<reference evidence="3 4" key="1">
    <citation type="submission" date="2014-03" db="EMBL/GenBank/DDBJ databases">
        <title>Genome sequence of Bordetella hinzii.</title>
        <authorList>
            <person name="Register K."/>
            <person name="Harvill E."/>
            <person name="Goodfield L.L."/>
            <person name="Ivanov Y.V."/>
            <person name="Meyer J.A."/>
            <person name="Muse S.J."/>
            <person name="Jacobs N."/>
            <person name="Bendor L."/>
            <person name="Smallridge W.E."/>
            <person name="Brinkac L.M."/>
            <person name="Sanka R."/>
            <person name="Kim M."/>
            <person name="Losada L."/>
        </authorList>
    </citation>
    <scope>NUCLEOTIDE SEQUENCE [LARGE SCALE GENOMIC DNA]</scope>
    <source>
        <strain evidence="3 4">OH87 BAL007II</strain>
    </source>
</reference>
<feature type="region of interest" description="Disordered" evidence="1">
    <location>
        <begin position="1"/>
        <end position="39"/>
    </location>
</feature>
<feature type="region of interest" description="Disordered" evidence="1">
    <location>
        <begin position="734"/>
        <end position="755"/>
    </location>
</feature>
<evidence type="ECO:0000313" key="4">
    <source>
        <dbReference type="Proteomes" id="UP000025748"/>
    </source>
</evidence>
<organism evidence="3 4">
    <name type="scientific">Bordetella hinzii OH87 BAL007II</name>
    <dbReference type="NCBI Taxonomy" id="1331262"/>
    <lineage>
        <taxon>Bacteria</taxon>
        <taxon>Pseudomonadati</taxon>
        <taxon>Pseudomonadota</taxon>
        <taxon>Betaproteobacteria</taxon>
        <taxon>Burkholderiales</taxon>
        <taxon>Alcaligenaceae</taxon>
        <taxon>Bordetella</taxon>
    </lineage>
</organism>
<dbReference type="InterPro" id="IPR027417">
    <property type="entry name" value="P-loop_NTPase"/>
</dbReference>
<dbReference type="EMBL" id="JHEM01000029">
    <property type="protein sequence ID" value="KCB21819.1"/>
    <property type="molecule type" value="Genomic_DNA"/>
</dbReference>
<dbReference type="RefSeq" id="WP_051594463.1">
    <property type="nucleotide sequence ID" value="NZ_JHEM01000029.1"/>
</dbReference>
<dbReference type="Pfam" id="PF05272">
    <property type="entry name" value="VapE-like_dom"/>
    <property type="match status" value="1"/>
</dbReference>
<dbReference type="CDD" id="cd04859">
    <property type="entry name" value="Prim_Pol"/>
    <property type="match status" value="1"/>
</dbReference>
<evidence type="ECO:0000313" key="3">
    <source>
        <dbReference type="EMBL" id="KCB21819.1"/>
    </source>
</evidence>
<feature type="domain" description="DNA primase/polymerase bifunctional N-terminal" evidence="2">
    <location>
        <begin position="46"/>
        <end position="204"/>
    </location>
</feature>
<dbReference type="InterPro" id="IPR015330">
    <property type="entry name" value="DNA_primase/pol_bifunc_N"/>
</dbReference>
<evidence type="ECO:0000259" key="2">
    <source>
        <dbReference type="SMART" id="SM00943"/>
    </source>
</evidence>
<dbReference type="PANTHER" id="PTHR34985">
    <property type="entry name" value="SLR0554 PROTEIN"/>
    <property type="match status" value="1"/>
</dbReference>
<sequence length="755" mass="84541">MDAKENAHGGQGRGREVMPGESELNKAHGDHDAAPAKMPEPSFDAMQAYVDAGYFLIRLQRHDKVPLDKNWTHFQANPNDVLTRARVQGLNMGVRLRATDLVIDADPRNYPVGRDCLAEIARDTGLTLDAYPHVLTGGGGHHYYLRKPEGVAIVGELKQYPGVEFKTLGRQVVAAGSVHPNGRRYEDEFNRVPLVHVPDAPESLLQLIRRQSREVDAREHGARWGELTPEMLARNLAMLDPCDFREHDSWRDLMMACHHATAGEGREEFIEWCTDDPEYADDADEIASRWNSCHAKATGGRPITVEHLFKLLIDRGHKPIDRSSAKYDFGLVSADGEPLPLQRMGNGAPKPNYPNCVKLLRHLNGKLGLVFDEFGRDAHLVAPELPWSMDVGRRIDDHVVRRIRQYLVEITDLNWSKDDVVEAVLTLARENTVHPVRDYLANLAWDGVPRIDSLLVKYAGADDNPYVRAIGAKALIAAVRRVRQPGCKFDNVIVLEGDQGCGKSSFVRLLSPNVEWFSDSPIGNTESKDAPLSLEGRWIIELGEMSVLSKSGVEALKAFVSSSIDHVRRPYGRLHEELRRQCIFIGTTNQGTYLKDQTGNRRFWPVKVGTIDLDALVADRDQLWAEAAQRESAGEALLLPQELWAYASMEQEDRVAEDPWVDILRNYLDAAPQQPGEGLGLTQPLDRIHGSTLLTAVLGIRASEQRADHSQRLKVVMTKYLGWQYKGNVRVDGRQGKGYVRPEVTQDDQGSREKA</sequence>
<name>A0ABR4QVZ1_9BORD</name>
<protein>
    <submittedName>
        <fullName evidence="3">Virulence-associated protein E</fullName>
    </submittedName>
</protein>
<dbReference type="SUPFAM" id="SSF52540">
    <property type="entry name" value="P-loop containing nucleoside triphosphate hydrolases"/>
    <property type="match status" value="1"/>
</dbReference>
<dbReference type="InterPro" id="IPR007936">
    <property type="entry name" value="VapE-like_dom"/>
</dbReference>
<dbReference type="Pfam" id="PF09250">
    <property type="entry name" value="Prim-Pol"/>
    <property type="match status" value="1"/>
</dbReference>
<dbReference type="PANTHER" id="PTHR34985:SF1">
    <property type="entry name" value="SLR0554 PROTEIN"/>
    <property type="match status" value="1"/>
</dbReference>
<evidence type="ECO:0000256" key="1">
    <source>
        <dbReference type="SAM" id="MobiDB-lite"/>
    </source>
</evidence>
<dbReference type="SMART" id="SM00943">
    <property type="entry name" value="Prim-Pol"/>
    <property type="match status" value="1"/>
</dbReference>
<keyword evidence="4" id="KW-1185">Reference proteome</keyword>
<gene>
    <name evidence="3" type="ORF">L544_0349</name>
</gene>
<comment type="caution">
    <text evidence="3">The sequence shown here is derived from an EMBL/GenBank/DDBJ whole genome shotgun (WGS) entry which is preliminary data.</text>
</comment>
<dbReference type="SUPFAM" id="SSF56747">
    <property type="entry name" value="Prim-pol domain"/>
    <property type="match status" value="1"/>
</dbReference>
<accession>A0ABR4QVZ1</accession>
<feature type="compositionally biased region" description="Basic and acidic residues" evidence="1">
    <location>
        <begin position="1"/>
        <end position="34"/>
    </location>
</feature>
<proteinExistence type="predicted"/>
<dbReference type="Proteomes" id="UP000025748">
    <property type="component" value="Unassembled WGS sequence"/>
</dbReference>
<dbReference type="InterPro" id="IPR014819">
    <property type="entry name" value="PriCT_2"/>
</dbReference>
<dbReference type="Pfam" id="PF08707">
    <property type="entry name" value="PriCT_2"/>
    <property type="match status" value="1"/>
</dbReference>